<organism evidence="1 2">
    <name type="scientific">Dubosiella muris</name>
    <dbReference type="NCBI Taxonomy" id="3038133"/>
    <lineage>
        <taxon>Bacteria</taxon>
        <taxon>Bacillati</taxon>
        <taxon>Bacillota</taxon>
        <taxon>Erysipelotrichia</taxon>
        <taxon>Erysipelotrichales</taxon>
        <taxon>Erysipelotrichaceae</taxon>
        <taxon>Dubosiella</taxon>
    </lineage>
</organism>
<comment type="caution">
    <text evidence="1">The sequence shown here is derived from an EMBL/GenBank/DDBJ whole genome shotgun (WGS) entry which is preliminary data.</text>
</comment>
<dbReference type="EMBL" id="SRYG01000008">
    <property type="protein sequence ID" value="TGY66211.1"/>
    <property type="molecule type" value="Genomic_DNA"/>
</dbReference>
<proteinExistence type="predicted"/>
<accession>A0AC61R8B6</accession>
<protein>
    <submittedName>
        <fullName evidence="1">Uncharacterized protein</fullName>
    </submittedName>
</protein>
<keyword evidence="2" id="KW-1185">Reference proteome</keyword>
<dbReference type="Proteomes" id="UP000308836">
    <property type="component" value="Unassembled WGS sequence"/>
</dbReference>
<sequence length="190" mass="20358">MKKQILQISGASLLAFSCVLAGCSKADDVSLEDATEVALDDSNNTTETASNIDAKEQDGEYVVQFNVDNGQYTYTLGKDGIIRDCVFDRDQGTSTAHAPAEQQPAAPAENTNEQQPKEAENPTEEGVVSEQDAVNAALANAGLEEADVSELSVKLNKKKTEYTVEFVYGDARNQVTVNAETGEVISSIFI</sequence>
<name>A0AC61R8B6_9FIRM</name>
<reference evidence="1" key="1">
    <citation type="submission" date="2019-04" db="EMBL/GenBank/DDBJ databases">
        <title>Microbes associate with the intestines of laboratory mice.</title>
        <authorList>
            <person name="Navarre W."/>
            <person name="Wong E."/>
            <person name="Huang K."/>
            <person name="Tropini C."/>
            <person name="Ng K."/>
            <person name="Yu B."/>
        </authorList>
    </citation>
    <scope>NUCLEOTIDE SEQUENCE</scope>
    <source>
        <strain evidence="1">NM09_H32</strain>
    </source>
</reference>
<gene>
    <name evidence="1" type="ORF">E5336_05025</name>
</gene>
<evidence type="ECO:0000313" key="1">
    <source>
        <dbReference type="EMBL" id="TGY66211.1"/>
    </source>
</evidence>
<evidence type="ECO:0000313" key="2">
    <source>
        <dbReference type="Proteomes" id="UP000308836"/>
    </source>
</evidence>